<proteinExistence type="inferred from homology"/>
<dbReference type="InterPro" id="IPR036477">
    <property type="entry name" value="Formyl_transf_N_sf"/>
</dbReference>
<feature type="site" description="Raises pKa of active site His" evidence="6">
    <location>
        <position position="145"/>
    </location>
</feature>
<evidence type="ECO:0000256" key="2">
    <source>
        <dbReference type="ARBA" id="ARBA00022679"/>
    </source>
</evidence>
<feature type="binding site" evidence="6">
    <location>
        <position position="58"/>
    </location>
    <ligand>
        <name>(6R)-10-formyltetrahydrofolate</name>
        <dbReference type="ChEBI" id="CHEBI:195366"/>
    </ligand>
</feature>
<name>A0A6C0GKT1_9BACT</name>
<dbReference type="GO" id="GO:0005829">
    <property type="term" value="C:cytosol"/>
    <property type="evidence" value="ECO:0007669"/>
    <property type="project" value="TreeGrafter"/>
</dbReference>
<accession>A0A6C0GKT1</accession>
<comment type="pathway">
    <text evidence="1 6">Purine metabolism; IMP biosynthesis via de novo pathway; N(2)-formyl-N(1)-(5-phospho-D-ribosyl)glycinamide from N(1)-(5-phospho-D-ribosyl)glycinamide (10-formyl THF route): step 1/1.</text>
</comment>
<feature type="binding site" evidence="6">
    <location>
        <position position="102"/>
    </location>
    <ligand>
        <name>(6R)-10-formyltetrahydrofolate</name>
        <dbReference type="ChEBI" id="CHEBI:195366"/>
    </ligand>
</feature>
<feature type="binding site" evidence="6">
    <location>
        <begin position="12"/>
        <end position="14"/>
    </location>
    <ligand>
        <name>N(1)-(5-phospho-beta-D-ribosyl)glycinamide</name>
        <dbReference type="ChEBI" id="CHEBI:143788"/>
    </ligand>
</feature>
<dbReference type="PANTHER" id="PTHR43369:SF2">
    <property type="entry name" value="PHOSPHORIBOSYLGLYCINAMIDE FORMYLTRANSFERASE"/>
    <property type="match status" value="1"/>
</dbReference>
<keyword evidence="2 6" id="KW-0808">Transferase</keyword>
<dbReference type="Proteomes" id="UP000480178">
    <property type="component" value="Chromosome"/>
</dbReference>
<reference evidence="8 9" key="1">
    <citation type="submission" date="2020-01" db="EMBL/GenBank/DDBJ databases">
        <authorList>
            <person name="Kim M.K."/>
        </authorList>
    </citation>
    <scope>NUCLEOTIDE SEQUENCE [LARGE SCALE GENOMIC DNA]</scope>
    <source>
        <strain evidence="8 9">172606-1</strain>
    </source>
</reference>
<evidence type="ECO:0000256" key="1">
    <source>
        <dbReference type="ARBA" id="ARBA00005054"/>
    </source>
</evidence>
<comment type="caution">
    <text evidence="6">Lacks conserved residue(s) required for the propagation of feature annotation.</text>
</comment>
<dbReference type="Pfam" id="PF00551">
    <property type="entry name" value="Formyl_trans_N"/>
    <property type="match status" value="1"/>
</dbReference>
<dbReference type="InterPro" id="IPR001555">
    <property type="entry name" value="GART_AS"/>
</dbReference>
<evidence type="ECO:0000259" key="7">
    <source>
        <dbReference type="Pfam" id="PF00551"/>
    </source>
</evidence>
<dbReference type="AlphaFoldDB" id="A0A6C0GKT1"/>
<keyword evidence="3 6" id="KW-0658">Purine biosynthesis</keyword>
<evidence type="ECO:0000256" key="4">
    <source>
        <dbReference type="ARBA" id="ARBA00038440"/>
    </source>
</evidence>
<dbReference type="InterPro" id="IPR002376">
    <property type="entry name" value="Formyl_transf_N"/>
</dbReference>
<keyword evidence="9" id="KW-1185">Reference proteome</keyword>
<comment type="function">
    <text evidence="6">Catalyzes the transfer of a formyl group from 10-formyltetrahydrofolate to 5-phospho-ribosyl-glycinamide (GAR), producing 5-phospho-ribosyl-N-formylglycinamide (FGAR) and tetrahydrofolate.</text>
</comment>
<dbReference type="GO" id="GO:0004644">
    <property type="term" value="F:phosphoribosylglycinamide formyltransferase activity"/>
    <property type="evidence" value="ECO:0007669"/>
    <property type="project" value="UniProtKB-UniRule"/>
</dbReference>
<dbReference type="InterPro" id="IPR004607">
    <property type="entry name" value="GART"/>
</dbReference>
<dbReference type="UniPathway" id="UPA00074">
    <property type="reaction ID" value="UER00126"/>
</dbReference>
<dbReference type="RefSeq" id="WP_162444626.1">
    <property type="nucleotide sequence ID" value="NZ_CP048222.1"/>
</dbReference>
<dbReference type="EC" id="2.1.2.2" evidence="6"/>
<evidence type="ECO:0000256" key="5">
    <source>
        <dbReference type="ARBA" id="ARBA00047664"/>
    </source>
</evidence>
<dbReference type="CDD" id="cd08645">
    <property type="entry name" value="FMT_core_GART"/>
    <property type="match status" value="1"/>
</dbReference>
<evidence type="ECO:0000313" key="8">
    <source>
        <dbReference type="EMBL" id="QHT68615.1"/>
    </source>
</evidence>
<dbReference type="Gene3D" id="3.40.50.170">
    <property type="entry name" value="Formyl transferase, N-terminal domain"/>
    <property type="match status" value="1"/>
</dbReference>
<dbReference type="GO" id="GO:0006189">
    <property type="term" value="P:'de novo' IMP biosynthetic process"/>
    <property type="evidence" value="ECO:0007669"/>
    <property type="project" value="UniProtKB-UniRule"/>
</dbReference>
<dbReference type="KEGG" id="rhoz:GXP67_19180"/>
<feature type="active site" description="Proton donor" evidence="6">
    <location>
        <position position="104"/>
    </location>
</feature>
<dbReference type="EMBL" id="CP048222">
    <property type="protein sequence ID" value="QHT68615.1"/>
    <property type="molecule type" value="Genomic_DNA"/>
</dbReference>
<dbReference type="PANTHER" id="PTHR43369">
    <property type="entry name" value="PHOSPHORIBOSYLGLYCINAMIDE FORMYLTRANSFERASE"/>
    <property type="match status" value="1"/>
</dbReference>
<dbReference type="HAMAP" id="MF_01930">
    <property type="entry name" value="PurN"/>
    <property type="match status" value="1"/>
</dbReference>
<sequence length="191" mass="21397">MIHIAIFASGTGSNARKIINYFAAHPQIQVTLILTNNPSALVTEVATQAGIPVSVFTREEFYQSGKVLETLQQHHIQWVILAGFLWLVPHNLIQQYANRIINIHPALLPKFGGKGMYGMRVHQAVVENKETHTGITIHLVNEKYDEGEVLFQATCAVEPGDTAEEVAHKVQILEHMHFAEVIEKVILKNVY</sequence>
<comment type="catalytic activity">
    <reaction evidence="5 6">
        <text>N(1)-(5-phospho-beta-D-ribosyl)glycinamide + (6R)-10-formyltetrahydrofolate = N(2)-formyl-N(1)-(5-phospho-beta-D-ribosyl)glycinamide + (6S)-5,6,7,8-tetrahydrofolate + H(+)</text>
        <dbReference type="Rhea" id="RHEA:15053"/>
        <dbReference type="ChEBI" id="CHEBI:15378"/>
        <dbReference type="ChEBI" id="CHEBI:57453"/>
        <dbReference type="ChEBI" id="CHEBI:143788"/>
        <dbReference type="ChEBI" id="CHEBI:147286"/>
        <dbReference type="ChEBI" id="CHEBI:195366"/>
        <dbReference type="EC" id="2.1.2.2"/>
    </reaction>
</comment>
<organism evidence="8 9">
    <name type="scientific">Rhodocytophaga rosea</name>
    <dbReference type="NCBI Taxonomy" id="2704465"/>
    <lineage>
        <taxon>Bacteria</taxon>
        <taxon>Pseudomonadati</taxon>
        <taxon>Bacteroidota</taxon>
        <taxon>Cytophagia</taxon>
        <taxon>Cytophagales</taxon>
        <taxon>Rhodocytophagaceae</taxon>
        <taxon>Rhodocytophaga</taxon>
    </lineage>
</organism>
<evidence type="ECO:0000256" key="6">
    <source>
        <dbReference type="HAMAP-Rule" id="MF_01930"/>
    </source>
</evidence>
<evidence type="ECO:0000313" key="9">
    <source>
        <dbReference type="Proteomes" id="UP000480178"/>
    </source>
</evidence>
<dbReference type="PROSITE" id="PS00373">
    <property type="entry name" value="GART"/>
    <property type="match status" value="1"/>
</dbReference>
<dbReference type="SUPFAM" id="SSF53328">
    <property type="entry name" value="Formyltransferase"/>
    <property type="match status" value="1"/>
</dbReference>
<feature type="domain" description="Formyl transferase N-terminal" evidence="7">
    <location>
        <begin position="3"/>
        <end position="182"/>
    </location>
</feature>
<comment type="similarity">
    <text evidence="4 6">Belongs to the GART family.</text>
</comment>
<evidence type="ECO:0000256" key="3">
    <source>
        <dbReference type="ARBA" id="ARBA00022755"/>
    </source>
</evidence>
<protein>
    <recommendedName>
        <fullName evidence="6">Phosphoribosylglycinamide formyltransferase</fullName>
        <ecNumber evidence="6">2.1.2.2</ecNumber>
    </recommendedName>
    <alternativeName>
        <fullName evidence="6">5'-phosphoribosylglycinamide transformylase</fullName>
    </alternativeName>
    <alternativeName>
        <fullName evidence="6">GAR transformylase</fullName>
        <shortName evidence="6">GART</shortName>
    </alternativeName>
</protein>
<gene>
    <name evidence="6" type="primary">purN</name>
    <name evidence="8" type="ORF">GXP67_19180</name>
</gene>